<evidence type="ECO:0000313" key="4">
    <source>
        <dbReference type="Proteomes" id="UP000001940"/>
    </source>
</evidence>
<dbReference type="EMBL" id="BX284604">
    <property type="protein sequence ID" value="CAB05167.2"/>
    <property type="molecule type" value="Genomic_DNA"/>
</dbReference>
<dbReference type="UCSC" id="C49C3.15">
    <property type="organism name" value="c. elegans"/>
</dbReference>
<name>Q9XUF1_CAEEL</name>
<dbReference type="CTD" id="183600"/>
<feature type="region of interest" description="Disordered" evidence="2">
    <location>
        <begin position="1"/>
        <end position="62"/>
    </location>
</feature>
<dbReference type="InParanoid" id="Q9XUF1"/>
<evidence type="ECO:0000256" key="1">
    <source>
        <dbReference type="SAM" id="Coils"/>
    </source>
</evidence>
<evidence type="ECO:0000256" key="2">
    <source>
        <dbReference type="SAM" id="MobiDB-lite"/>
    </source>
</evidence>
<protein>
    <submittedName>
        <fullName evidence="3">DUF4515 domain-containing protein</fullName>
    </submittedName>
</protein>
<evidence type="ECO:0000313" key="5">
    <source>
        <dbReference type="WormBase" id="C49C3.15"/>
    </source>
</evidence>
<feature type="compositionally biased region" description="Basic and acidic residues" evidence="2">
    <location>
        <begin position="10"/>
        <end position="27"/>
    </location>
</feature>
<keyword evidence="1" id="KW-0175">Coiled coil</keyword>
<dbReference type="WormBase" id="C49C3.15">
    <property type="protein sequence ID" value="CE37493"/>
    <property type="gene ID" value="WBGene00008204"/>
</dbReference>
<feature type="compositionally biased region" description="Polar residues" evidence="2">
    <location>
        <begin position="207"/>
        <end position="227"/>
    </location>
</feature>
<dbReference type="Proteomes" id="UP000001940">
    <property type="component" value="Chromosome IV"/>
</dbReference>
<reference evidence="3 4" key="1">
    <citation type="journal article" date="1998" name="Science">
        <title>Genome sequence of the nematode C. elegans: a platform for investigating biology.</title>
        <authorList>
            <consortium name="The C. elegans sequencing consortium"/>
            <person name="Sulson J.E."/>
            <person name="Waterston R."/>
        </authorList>
    </citation>
    <scope>NUCLEOTIDE SEQUENCE [LARGE SCALE GENOMIC DNA]</scope>
    <source>
        <strain evidence="3 4">Bristol N2</strain>
    </source>
</reference>
<dbReference type="SMR" id="Q9XUF1"/>
<sequence>MPRRSVAMRKRIENLHKNKAAKNEQKDPKRKKVESPATSSTQQEQAPKSSATVAPKSASPRKIIARFKIDSRKLQMEVAKQSAAEAAAVDVASTSASSSDAQELTILREKLKLSEERNFSLETRLKMQEAAFHRKLQEVKNEQDADMKQKYTILENYSVMCKKNNLQLVAELKEAKCEIEKKTRECADLKMAAAFYKSSSKYASTITPQRKQVVSPGKDSSPSTSTAKVVKPAESPLAAAGKAINPRDILLF</sequence>
<dbReference type="PIR" id="T20066">
    <property type="entry name" value="T20066"/>
</dbReference>
<dbReference type="KEGG" id="cel:CELE_C49C3.15"/>
<evidence type="ECO:0000313" key="3">
    <source>
        <dbReference type="EMBL" id="CAB05167.2"/>
    </source>
</evidence>
<dbReference type="RefSeq" id="NP_503084.2">
    <property type="nucleotide sequence ID" value="NM_070683.5"/>
</dbReference>
<proteinExistence type="predicted"/>
<feature type="coiled-coil region" evidence="1">
    <location>
        <begin position="165"/>
        <end position="192"/>
    </location>
</feature>
<dbReference type="PeptideAtlas" id="Q9XUF1"/>
<dbReference type="AlphaFoldDB" id="Q9XUF1"/>
<dbReference type="Bgee" id="WBGene00008204">
    <property type="expression patterns" value="Expressed in pharyngeal muscle cell (C elegans) and 3 other cell types or tissues"/>
</dbReference>
<dbReference type="GeneID" id="183600"/>
<gene>
    <name evidence="3 5" type="ORF">C49C3.15</name>
    <name evidence="3" type="ORF">CELE_C49C3.15</name>
</gene>
<dbReference type="HOGENOM" id="CLU_1103629_0_0_1"/>
<dbReference type="AGR" id="WB:WBGene00008204"/>
<keyword evidence="4" id="KW-1185">Reference proteome</keyword>
<accession>Q9XUF1</accession>
<feature type="compositionally biased region" description="Polar residues" evidence="2">
    <location>
        <begin position="36"/>
        <end position="52"/>
    </location>
</feature>
<feature type="region of interest" description="Disordered" evidence="2">
    <location>
        <begin position="207"/>
        <end position="232"/>
    </location>
</feature>
<organism evidence="3 4">
    <name type="scientific">Caenorhabditis elegans</name>
    <dbReference type="NCBI Taxonomy" id="6239"/>
    <lineage>
        <taxon>Eukaryota</taxon>
        <taxon>Metazoa</taxon>
        <taxon>Ecdysozoa</taxon>
        <taxon>Nematoda</taxon>
        <taxon>Chromadorea</taxon>
        <taxon>Rhabditida</taxon>
        <taxon>Rhabditina</taxon>
        <taxon>Rhabditomorpha</taxon>
        <taxon>Rhabditoidea</taxon>
        <taxon>Rhabditidae</taxon>
        <taxon>Peloderinae</taxon>
        <taxon>Caenorhabditis</taxon>
    </lineage>
</organism>
<dbReference type="PaxDb" id="6239-C49C3.15"/>